<dbReference type="RefSeq" id="WP_244023896.1">
    <property type="nucleotide sequence ID" value="NZ_JALHLF010000142.1"/>
</dbReference>
<name>A0ABT0BIJ5_9SPHN</name>
<keyword evidence="1" id="KW-0812">Transmembrane</keyword>
<accession>A0ABT0BIJ5</accession>
<dbReference type="EMBL" id="JALHLF010000142">
    <property type="protein sequence ID" value="MCJ2184755.1"/>
    <property type="molecule type" value="Genomic_DNA"/>
</dbReference>
<sequence>MTGTPGEGWKTFANGDEADDIPLWQVLAQFRSDDLDEGLKANAAIINQARPSVARYYNVAFVVSFAFGFLSVLFLIGLLISAGHPDTTSFFFYVTLAMLTATIAPHLLRQANQYGLGIPDAPLNLPHEPDRLFDEVLGYLQRVEGPQAYFVSRFRKKRIPLKRRQFFGRLRYFLFSEHNKDRGMVLRFPTAMSLPADLYLHRDDVERMLAMGKPKRRGGPGRNTKYRYDEAIISLIGDPRLGALDLKDRAAAVHTIKDWLSEWFEANVDESGDVPRRDQLTRYAAKICTHLETIASARNC</sequence>
<keyword evidence="1" id="KW-0472">Membrane</keyword>
<proteinExistence type="predicted"/>
<feature type="transmembrane region" description="Helical" evidence="1">
    <location>
        <begin position="56"/>
        <end position="84"/>
    </location>
</feature>
<comment type="caution">
    <text evidence="2">The sequence shown here is derived from an EMBL/GenBank/DDBJ whole genome shotgun (WGS) entry which is preliminary data.</text>
</comment>
<evidence type="ECO:0008006" key="4">
    <source>
        <dbReference type="Google" id="ProtNLM"/>
    </source>
</evidence>
<keyword evidence="1" id="KW-1133">Transmembrane helix</keyword>
<evidence type="ECO:0000313" key="3">
    <source>
        <dbReference type="Proteomes" id="UP001162881"/>
    </source>
</evidence>
<evidence type="ECO:0000313" key="2">
    <source>
        <dbReference type="EMBL" id="MCJ2184755.1"/>
    </source>
</evidence>
<protein>
    <recommendedName>
        <fullName evidence="4">DUF2207 domain-containing protein</fullName>
    </recommendedName>
</protein>
<organism evidence="2 3">
    <name type="scientific">Novosphingobium organovorum</name>
    <dbReference type="NCBI Taxonomy" id="2930092"/>
    <lineage>
        <taxon>Bacteria</taxon>
        <taxon>Pseudomonadati</taxon>
        <taxon>Pseudomonadota</taxon>
        <taxon>Alphaproteobacteria</taxon>
        <taxon>Sphingomonadales</taxon>
        <taxon>Sphingomonadaceae</taxon>
        <taxon>Novosphingobium</taxon>
    </lineage>
</organism>
<evidence type="ECO:0000256" key="1">
    <source>
        <dbReference type="SAM" id="Phobius"/>
    </source>
</evidence>
<dbReference type="Proteomes" id="UP001162881">
    <property type="component" value="Unassembled WGS sequence"/>
</dbReference>
<gene>
    <name evidence="2" type="ORF">MTR62_18970</name>
</gene>
<reference evidence="2" key="1">
    <citation type="submission" date="2022-03" db="EMBL/GenBank/DDBJ databases">
        <title>Identification of a novel bacterium isolated from mangrove sediments.</title>
        <authorList>
            <person name="Pan X."/>
        </authorList>
    </citation>
    <scope>NUCLEOTIDE SEQUENCE</scope>
    <source>
        <strain evidence="2">B1949</strain>
    </source>
</reference>
<keyword evidence="3" id="KW-1185">Reference proteome</keyword>
<feature type="transmembrane region" description="Helical" evidence="1">
    <location>
        <begin position="90"/>
        <end position="108"/>
    </location>
</feature>